<keyword evidence="1" id="KW-0732">Signal</keyword>
<evidence type="ECO:0000256" key="1">
    <source>
        <dbReference type="SAM" id="SignalP"/>
    </source>
</evidence>
<dbReference type="Proteomes" id="UP000598174">
    <property type="component" value="Unassembled WGS sequence"/>
</dbReference>
<dbReference type="AlphaFoldDB" id="A0A919MG77"/>
<name>A0A919MG77_9ACTN</name>
<organism evidence="2 3">
    <name type="scientific">Paractinoplanes ferrugineus</name>
    <dbReference type="NCBI Taxonomy" id="113564"/>
    <lineage>
        <taxon>Bacteria</taxon>
        <taxon>Bacillati</taxon>
        <taxon>Actinomycetota</taxon>
        <taxon>Actinomycetes</taxon>
        <taxon>Micromonosporales</taxon>
        <taxon>Micromonosporaceae</taxon>
        <taxon>Paractinoplanes</taxon>
    </lineage>
</organism>
<protein>
    <submittedName>
        <fullName evidence="2">Uncharacterized protein</fullName>
    </submittedName>
</protein>
<evidence type="ECO:0000313" key="2">
    <source>
        <dbReference type="EMBL" id="GIE13564.1"/>
    </source>
</evidence>
<reference evidence="2" key="1">
    <citation type="submission" date="2021-01" db="EMBL/GenBank/DDBJ databases">
        <title>Whole genome shotgun sequence of Actinoplanes ferrugineus NBRC 15555.</title>
        <authorList>
            <person name="Komaki H."/>
            <person name="Tamura T."/>
        </authorList>
    </citation>
    <scope>NUCLEOTIDE SEQUENCE</scope>
    <source>
        <strain evidence="2">NBRC 15555</strain>
    </source>
</reference>
<dbReference type="RefSeq" id="WP_203819997.1">
    <property type="nucleotide sequence ID" value="NZ_BAAABP010000027.1"/>
</dbReference>
<comment type="caution">
    <text evidence="2">The sequence shown here is derived from an EMBL/GenBank/DDBJ whole genome shotgun (WGS) entry which is preliminary data.</text>
</comment>
<dbReference type="EMBL" id="BOMM01000049">
    <property type="protein sequence ID" value="GIE13564.1"/>
    <property type="molecule type" value="Genomic_DNA"/>
</dbReference>
<proteinExistence type="predicted"/>
<evidence type="ECO:0000313" key="3">
    <source>
        <dbReference type="Proteomes" id="UP000598174"/>
    </source>
</evidence>
<accession>A0A919MG77</accession>
<keyword evidence="3" id="KW-1185">Reference proteome</keyword>
<sequence length="146" mass="14860">MTTIVKGKPMTAAVLGLAALGAVSVIAFSPAAEAAPVPSAVVGNATPFDMDKVGTRTGSTSLASVGYSAYVGYLGAGVTGRYCFHFSHANQGAVAVSAGARTFNVILTTVSTDLENRLNYGWTYCATIRNASSVGSDVDLYARAAL</sequence>
<feature type="chain" id="PRO_5037801283" evidence="1">
    <location>
        <begin position="35"/>
        <end position="146"/>
    </location>
</feature>
<gene>
    <name evidence="2" type="ORF">Afe05nite_54040</name>
</gene>
<feature type="signal peptide" evidence="1">
    <location>
        <begin position="1"/>
        <end position="34"/>
    </location>
</feature>